<dbReference type="Gene3D" id="2.170.140.10">
    <property type="entry name" value="Chitin binding domain"/>
    <property type="match status" value="2"/>
</dbReference>
<feature type="signal peptide" evidence="1">
    <location>
        <begin position="1"/>
        <end position="21"/>
    </location>
</feature>
<evidence type="ECO:0000313" key="3">
    <source>
        <dbReference type="EMBL" id="JAV13355.1"/>
    </source>
</evidence>
<organism evidence="3">
    <name type="scientific">Nyssomyia neivai</name>
    <dbReference type="NCBI Taxonomy" id="330878"/>
    <lineage>
        <taxon>Eukaryota</taxon>
        <taxon>Metazoa</taxon>
        <taxon>Ecdysozoa</taxon>
        <taxon>Arthropoda</taxon>
        <taxon>Hexapoda</taxon>
        <taxon>Insecta</taxon>
        <taxon>Pterygota</taxon>
        <taxon>Neoptera</taxon>
        <taxon>Endopterygota</taxon>
        <taxon>Diptera</taxon>
        <taxon>Nematocera</taxon>
        <taxon>Psychodoidea</taxon>
        <taxon>Psychodidae</taxon>
        <taxon>Nyssomyia</taxon>
    </lineage>
</organism>
<keyword evidence="1" id="KW-0732">Signal</keyword>
<feature type="chain" id="PRO_5012860522" evidence="1">
    <location>
        <begin position="22"/>
        <end position="286"/>
    </location>
</feature>
<evidence type="ECO:0000259" key="2">
    <source>
        <dbReference type="PROSITE" id="PS50940"/>
    </source>
</evidence>
<dbReference type="InterPro" id="IPR002557">
    <property type="entry name" value="Chitin-bd_dom"/>
</dbReference>
<dbReference type="SUPFAM" id="SSF57625">
    <property type="entry name" value="Invertebrate chitin-binding proteins"/>
    <property type="match status" value="2"/>
</dbReference>
<accession>A0A1L8E484</accession>
<proteinExistence type="predicted"/>
<dbReference type="EMBL" id="GFDF01000729">
    <property type="protein sequence ID" value="JAV13355.1"/>
    <property type="molecule type" value="Transcribed_RNA"/>
</dbReference>
<dbReference type="InterPro" id="IPR036508">
    <property type="entry name" value="Chitin-bd_dom_sf"/>
</dbReference>
<feature type="domain" description="Chitin-binding type-2" evidence="2">
    <location>
        <begin position="123"/>
        <end position="181"/>
    </location>
</feature>
<dbReference type="SMART" id="SM00494">
    <property type="entry name" value="ChtBD2"/>
    <property type="match status" value="2"/>
</dbReference>
<dbReference type="GO" id="GO:0005576">
    <property type="term" value="C:extracellular region"/>
    <property type="evidence" value="ECO:0007669"/>
    <property type="project" value="InterPro"/>
</dbReference>
<protein>
    <submittedName>
        <fullName evidence="3">Putative peritrophin-like protein</fullName>
    </submittedName>
</protein>
<name>A0A1L8E484_9DIPT</name>
<dbReference type="GO" id="GO:0008061">
    <property type="term" value="F:chitin binding"/>
    <property type="evidence" value="ECO:0007669"/>
    <property type="project" value="InterPro"/>
</dbReference>
<reference evidence="3" key="1">
    <citation type="submission" date="2016-12" db="EMBL/GenBank/DDBJ databases">
        <title>An insight into the sialome and mialome of the sand fly, Nyssomyia neivai.</title>
        <authorList>
            <person name="Sebastian V."/>
            <person name="Goulart T.M."/>
            <person name="Oliveira W."/>
            <person name="Calvo E."/>
            <person name="Oliveira L.F."/>
            <person name="Pinto M.C."/>
            <person name="Rosselino A.M."/>
            <person name="Ribeiro J.M."/>
        </authorList>
    </citation>
    <scope>NUCLEOTIDE SEQUENCE</scope>
</reference>
<evidence type="ECO:0000256" key="1">
    <source>
        <dbReference type="SAM" id="SignalP"/>
    </source>
</evidence>
<sequence>MSSVKVIFLLFFHVAPLVVQCEQIVPGIPVHNSSGKFLERSALFGKSGKDNGATTEPPKICETTVGIKCKDCYNTALCLGSDPPLKVQNCGDLNPSTPYCVNNFCSATRSETDTTCVNQPKSDFVCTGVGYYPDPNKCTRYYICPGPHPEVAVAYECPTNYVYKSKARGCGRKQNTADCATVDCSKTPNELGTYLKDPAYYYFCSKTDKETRTIVFKCPDEENMEFDVKSVSCSFRCTKEGNFVNVQDPTKYFYCYRVGSAFQVDEVSCPKNFFFDPTALKCIKKT</sequence>
<dbReference type="AlphaFoldDB" id="A0A1L8E484"/>
<dbReference type="PROSITE" id="PS50940">
    <property type="entry name" value="CHIT_BIND_II"/>
    <property type="match status" value="1"/>
</dbReference>
<dbReference type="Pfam" id="PF01607">
    <property type="entry name" value="CBM_14"/>
    <property type="match status" value="1"/>
</dbReference>